<dbReference type="InterPro" id="IPR042208">
    <property type="entry name" value="D-ser_dehydrat-like_sf"/>
</dbReference>
<dbReference type="InterPro" id="IPR026956">
    <property type="entry name" value="D-ser_dehydrat-like_dom"/>
</dbReference>
<reference evidence="4" key="1">
    <citation type="submission" date="2020-08" db="EMBL/GenBank/DDBJ databases">
        <title>Genome public.</title>
        <authorList>
            <person name="Liu C."/>
            <person name="Sun Q."/>
        </authorList>
    </citation>
    <scope>NUCLEOTIDE SEQUENCE</scope>
    <source>
        <strain evidence="4">NSJ-32</strain>
    </source>
</reference>
<dbReference type="Gene3D" id="2.40.37.20">
    <property type="entry name" value="D-serine dehydratase-like domain"/>
    <property type="match status" value="1"/>
</dbReference>
<organism evidence="4 5">
    <name type="scientific">Bianquea renquensis</name>
    <dbReference type="NCBI Taxonomy" id="2763661"/>
    <lineage>
        <taxon>Bacteria</taxon>
        <taxon>Bacillati</taxon>
        <taxon>Bacillota</taxon>
        <taxon>Clostridia</taxon>
        <taxon>Eubacteriales</taxon>
        <taxon>Bianqueaceae</taxon>
        <taxon>Bianquea</taxon>
    </lineage>
</organism>
<dbReference type="GO" id="GO:0036088">
    <property type="term" value="P:D-serine catabolic process"/>
    <property type="evidence" value="ECO:0007669"/>
    <property type="project" value="TreeGrafter"/>
</dbReference>
<gene>
    <name evidence="4" type="ORF">H8730_08595</name>
</gene>
<name>A0A926DUP7_9FIRM</name>
<dbReference type="Pfam" id="PF01168">
    <property type="entry name" value="Ala_racemase_N"/>
    <property type="match status" value="1"/>
</dbReference>
<accession>A0A926DUP7</accession>
<keyword evidence="5" id="KW-1185">Reference proteome</keyword>
<feature type="domain" description="D-serine dehydratase-like" evidence="3">
    <location>
        <begin position="252"/>
        <end position="339"/>
    </location>
</feature>
<comment type="caution">
    <text evidence="4">The sequence shown here is derived from an EMBL/GenBank/DDBJ whole genome shotgun (WGS) entry which is preliminary data.</text>
</comment>
<dbReference type="EMBL" id="JACRSQ010000010">
    <property type="protein sequence ID" value="MBC8543600.1"/>
    <property type="molecule type" value="Genomic_DNA"/>
</dbReference>
<dbReference type="InterPro" id="IPR029066">
    <property type="entry name" value="PLP-binding_barrel"/>
</dbReference>
<sequence length="356" mass="39764">MRVDELSTPALILDMDRFRENGRRMQRLMEGSRAHLRPHFKSHKCSRIAKLQMEAGAKGITCAKLAEAEVLVEAGIPDILIANQVVQPSKIAELAYWARKTRITVCVDDPVNIQELERAAHLAGSRIYVYVELDVGMQRCGVSDFEQVLYLARQIEQSEHLVFGGIQAYAGQLSHEEDVVKRNREIHKIEALLRQGKAYLEQHHVTVKEISGASTATAGEKAKGGVYTEIQAGSYLFMDTSYRRCGVPFENALSIVSTIISKTDNRIVLDVGVKNLGMDQREPEMAGQRSGDVLSFSEEHTAIYRNGIGTCNSTGSQVEILPGHCCTTANTFDWIMIKEGDEILDRWRIDGRGKSW</sequence>
<evidence type="ECO:0000256" key="2">
    <source>
        <dbReference type="ARBA" id="ARBA00023239"/>
    </source>
</evidence>
<dbReference type="Proteomes" id="UP000657006">
    <property type="component" value="Unassembled WGS sequence"/>
</dbReference>
<evidence type="ECO:0000259" key="3">
    <source>
        <dbReference type="SMART" id="SM01119"/>
    </source>
</evidence>
<proteinExistence type="inferred from homology"/>
<protein>
    <submittedName>
        <fullName evidence="4">Alanine racemase</fullName>
    </submittedName>
</protein>
<dbReference type="PANTHER" id="PTHR28004">
    <property type="entry name" value="ZGC:162816-RELATED"/>
    <property type="match status" value="1"/>
</dbReference>
<dbReference type="InterPro" id="IPR001608">
    <property type="entry name" value="Ala_racemase_N"/>
</dbReference>
<evidence type="ECO:0000313" key="4">
    <source>
        <dbReference type="EMBL" id="MBC8543600.1"/>
    </source>
</evidence>
<dbReference type="GO" id="GO:0008721">
    <property type="term" value="F:D-serine ammonia-lyase activity"/>
    <property type="evidence" value="ECO:0007669"/>
    <property type="project" value="TreeGrafter"/>
</dbReference>
<dbReference type="AlphaFoldDB" id="A0A926DUP7"/>
<dbReference type="InterPro" id="IPR051466">
    <property type="entry name" value="D-amino_acid_metab_enzyme"/>
</dbReference>
<dbReference type="Pfam" id="PF14031">
    <property type="entry name" value="D-ser_dehydrat"/>
    <property type="match status" value="1"/>
</dbReference>
<evidence type="ECO:0000313" key="5">
    <source>
        <dbReference type="Proteomes" id="UP000657006"/>
    </source>
</evidence>
<keyword evidence="2" id="KW-0456">Lyase</keyword>
<dbReference type="SUPFAM" id="SSF51419">
    <property type="entry name" value="PLP-binding barrel"/>
    <property type="match status" value="1"/>
</dbReference>
<dbReference type="Gene3D" id="3.20.20.10">
    <property type="entry name" value="Alanine racemase"/>
    <property type="match status" value="1"/>
</dbReference>
<comment type="similarity">
    <text evidence="1">Belongs to the DSD1 family.</text>
</comment>
<evidence type="ECO:0000256" key="1">
    <source>
        <dbReference type="ARBA" id="ARBA00005323"/>
    </source>
</evidence>
<dbReference type="PANTHER" id="PTHR28004:SF2">
    <property type="entry name" value="D-SERINE DEHYDRATASE"/>
    <property type="match status" value="1"/>
</dbReference>
<dbReference type="SMART" id="SM01119">
    <property type="entry name" value="D-ser_dehydrat"/>
    <property type="match status" value="1"/>
</dbReference>
<dbReference type="RefSeq" id="WP_177718089.1">
    <property type="nucleotide sequence ID" value="NZ_JACRSQ010000010.1"/>
</dbReference>